<evidence type="ECO:0000313" key="3">
    <source>
        <dbReference type="Proteomes" id="UP001140091"/>
    </source>
</evidence>
<feature type="region of interest" description="Disordered" evidence="1">
    <location>
        <begin position="35"/>
        <end position="54"/>
    </location>
</feature>
<name>A0A9W8IXH2_9AGAR</name>
<dbReference type="Proteomes" id="UP001140091">
    <property type="component" value="Unassembled WGS sequence"/>
</dbReference>
<reference evidence="2" key="1">
    <citation type="submission" date="2022-06" db="EMBL/GenBank/DDBJ databases">
        <title>Genome Sequence of Candolleomyces eurysporus.</title>
        <authorList>
            <person name="Buettner E."/>
        </authorList>
    </citation>
    <scope>NUCLEOTIDE SEQUENCE</scope>
    <source>
        <strain evidence="2">VTCC 930004</strain>
    </source>
</reference>
<proteinExistence type="predicted"/>
<dbReference type="AlphaFoldDB" id="A0A9W8IXH2"/>
<evidence type="ECO:0000313" key="2">
    <source>
        <dbReference type="EMBL" id="KAJ2925151.1"/>
    </source>
</evidence>
<keyword evidence="3" id="KW-1185">Reference proteome</keyword>
<evidence type="ECO:0000256" key="1">
    <source>
        <dbReference type="SAM" id="MobiDB-lite"/>
    </source>
</evidence>
<dbReference type="OrthoDB" id="2261329at2759"/>
<comment type="caution">
    <text evidence="2">The sequence shown here is derived from an EMBL/GenBank/DDBJ whole genome shotgun (WGS) entry which is preliminary data.</text>
</comment>
<dbReference type="EMBL" id="JANBPK010001194">
    <property type="protein sequence ID" value="KAJ2925151.1"/>
    <property type="molecule type" value="Genomic_DNA"/>
</dbReference>
<gene>
    <name evidence="2" type="ORF">H1R20_g11940</name>
</gene>
<organism evidence="2 3">
    <name type="scientific">Candolleomyces eurysporus</name>
    <dbReference type="NCBI Taxonomy" id="2828524"/>
    <lineage>
        <taxon>Eukaryota</taxon>
        <taxon>Fungi</taxon>
        <taxon>Dikarya</taxon>
        <taxon>Basidiomycota</taxon>
        <taxon>Agaricomycotina</taxon>
        <taxon>Agaricomycetes</taxon>
        <taxon>Agaricomycetidae</taxon>
        <taxon>Agaricales</taxon>
        <taxon>Agaricineae</taxon>
        <taxon>Psathyrellaceae</taxon>
        <taxon>Candolleomyces</taxon>
    </lineage>
</organism>
<sequence length="244" mass="27234">MTIQQVTLGLDRRLKGANETLKEVKSTLHVIEKRLEKAQKQGPSPGSGPSSERHEEMLLLLKAVKAQLVANLPGLETKISRIGAQQEKILAGHQRVPASERPLDLGPIQRQLDDLIKLSSSTQAIMKAGVLNKDVHSEITRLISLMEGDRAHREQQLLQQADSVRYLNELNTSLTDWLSVGTTALARLMETQTRNQESMLKAFTDEISDEIKGERLRFVEAMKEATAINVQRKQRPDSNDASTD</sequence>
<feature type="non-terminal residue" evidence="2">
    <location>
        <position position="244"/>
    </location>
</feature>
<protein>
    <submittedName>
        <fullName evidence="2">Uncharacterized protein</fullName>
    </submittedName>
</protein>
<accession>A0A9W8IXH2</accession>